<dbReference type="EMBL" id="PRFA01000019">
    <property type="protein sequence ID" value="PWU96243.1"/>
    <property type="molecule type" value="Genomic_DNA"/>
</dbReference>
<dbReference type="VEuPathDB" id="TriTrypDB:ECC02_003641"/>
<dbReference type="AlphaFoldDB" id="A0A2V2VPM2"/>
<dbReference type="VEuPathDB" id="TriTrypDB:TcCLB.503893.40"/>
<dbReference type="VEuPathDB" id="TriTrypDB:Tc_MARK_4116"/>
<dbReference type="PANTHER" id="PTHR37561">
    <property type="entry name" value="F-BOX DOMAIN-CONTAINING PROTEIN"/>
    <property type="match status" value="1"/>
</dbReference>
<feature type="region of interest" description="Disordered" evidence="1">
    <location>
        <begin position="287"/>
        <end position="306"/>
    </location>
</feature>
<reference evidence="2 3" key="1">
    <citation type="journal article" date="2018" name="Microb. Genom.">
        <title>Expanding an expanded genome: long-read sequencing of Trypanosoma cruzi.</title>
        <authorList>
            <person name="Berna L."/>
            <person name="Rodriguez M."/>
            <person name="Chiribao M.L."/>
            <person name="Parodi-Talice A."/>
            <person name="Pita S."/>
            <person name="Rijo G."/>
            <person name="Alvarez-Valin F."/>
            <person name="Robello C."/>
        </authorList>
    </citation>
    <scope>NUCLEOTIDE SEQUENCE [LARGE SCALE GENOMIC DNA]</scope>
    <source>
        <strain evidence="2 3">Dm28c</strain>
    </source>
</reference>
<gene>
    <name evidence="2" type="ORF">C4B63_19g257</name>
</gene>
<proteinExistence type="predicted"/>
<feature type="compositionally biased region" description="Basic and acidic residues" evidence="1">
    <location>
        <begin position="26"/>
        <end position="35"/>
    </location>
</feature>
<dbReference type="VEuPathDB" id="TriTrypDB:TcYC6_0074400"/>
<accession>A0A2V2VPM2</accession>
<name>A0A2V2VPM2_TRYCR</name>
<evidence type="ECO:0000313" key="3">
    <source>
        <dbReference type="Proteomes" id="UP000246121"/>
    </source>
</evidence>
<dbReference type="VEuPathDB" id="TriTrypDB:TcBrA4_0057080"/>
<dbReference type="VEuPathDB" id="TriTrypDB:TcCLB.503703.30"/>
<sequence>MAQQGGNIRRGGSRSNVHPAYEAMEQTEKFTRDDSTETFEGCNIQVQVRTRENGRRSPLVATPNHRSQKSSAVPLNSYGSEENSPPIATPIAFRGPQEFPAVFNPQALLQEPLPSTVVHRGLYGKCRFILFPLLSVFEFVPPPPAGKSFPLFVGQVRFETTPAELIWLFRRTSGACAITVEGRGNGCFIVHLQSESERSLVRQLHRRVLFDIGGVWFARSSEEVDSLCEYVALNGPYLSKQAKLPRDSMVVEDIKVDLKDMAFCHPCYYSQEAVAQSFWSGSGVAWDPSNSRRETPTKTPYCSTPTSPLAASLKMPYSNMRPQDVYQTCTPPNSLRRGIEGARTEL</sequence>
<dbReference type="VEuPathDB" id="TriTrypDB:TcCL_ESM12313"/>
<dbReference type="VEuPathDB" id="TriTrypDB:BCY84_03131"/>
<dbReference type="VEuPathDB" id="TriTrypDB:C4B63_19g257"/>
<organism evidence="2 3">
    <name type="scientific">Trypanosoma cruzi</name>
    <dbReference type="NCBI Taxonomy" id="5693"/>
    <lineage>
        <taxon>Eukaryota</taxon>
        <taxon>Discoba</taxon>
        <taxon>Euglenozoa</taxon>
        <taxon>Kinetoplastea</taxon>
        <taxon>Metakinetoplastina</taxon>
        <taxon>Trypanosomatida</taxon>
        <taxon>Trypanosomatidae</taxon>
        <taxon>Trypanosoma</taxon>
        <taxon>Schizotrypanum</taxon>
    </lineage>
</organism>
<dbReference type="OrthoDB" id="272649at2759"/>
<feature type="compositionally biased region" description="Polar residues" evidence="1">
    <location>
        <begin position="69"/>
        <end position="82"/>
    </location>
</feature>
<dbReference type="PANTHER" id="PTHR37561:SF3">
    <property type="entry name" value="F-BOX DOMAIN-CONTAINING PROTEIN"/>
    <property type="match status" value="1"/>
</dbReference>
<dbReference type="VEuPathDB" id="TriTrypDB:TCSYLVIO_005457"/>
<protein>
    <submittedName>
        <fullName evidence="2">Uncharacterized protein</fullName>
    </submittedName>
</protein>
<feature type="compositionally biased region" description="Polar residues" evidence="1">
    <location>
        <begin position="297"/>
        <end position="306"/>
    </location>
</feature>
<dbReference type="VEuPathDB" id="TriTrypDB:C3747_9g277"/>
<dbReference type="VEuPathDB" id="TriTrypDB:TCDM_07629"/>
<feature type="region of interest" description="Disordered" evidence="1">
    <location>
        <begin position="1"/>
        <end position="82"/>
    </location>
</feature>
<evidence type="ECO:0000313" key="2">
    <source>
        <dbReference type="EMBL" id="PWU96243.1"/>
    </source>
</evidence>
<evidence type="ECO:0000256" key="1">
    <source>
        <dbReference type="SAM" id="MobiDB-lite"/>
    </source>
</evidence>
<comment type="caution">
    <text evidence="2">The sequence shown here is derived from an EMBL/GenBank/DDBJ whole genome shotgun (WGS) entry which is preliminary data.</text>
</comment>
<dbReference type="Proteomes" id="UP000246121">
    <property type="component" value="Unassembled WGS sequence"/>
</dbReference>
<dbReference type="VEuPathDB" id="TriTrypDB:TcG_01676"/>